<comment type="pathway">
    <text evidence="2 7">Isoprenoid biosynthesis; isopentenyl diphosphate biosynthesis via DXP pathway; isopentenyl diphosphate from 1-deoxy-D-xylulose 5-phosphate: step 2/6.</text>
</comment>
<evidence type="ECO:0000256" key="7">
    <source>
        <dbReference type="HAMAP-Rule" id="MF_00108"/>
    </source>
</evidence>
<dbReference type="EMBL" id="JAUHHC010000002">
    <property type="protein sequence ID" value="MDN3919992.1"/>
    <property type="molecule type" value="Genomic_DNA"/>
</dbReference>
<dbReference type="InterPro" id="IPR050088">
    <property type="entry name" value="IspD/TarI_cytidylyltransf_bact"/>
</dbReference>
<keyword evidence="6 7" id="KW-0414">Isoprene biosynthesis</keyword>
<dbReference type="PANTHER" id="PTHR32125:SF4">
    <property type="entry name" value="2-C-METHYL-D-ERYTHRITOL 4-PHOSPHATE CYTIDYLYLTRANSFERASE, CHLOROPLASTIC"/>
    <property type="match status" value="1"/>
</dbReference>
<dbReference type="RefSeq" id="WP_290358310.1">
    <property type="nucleotide sequence ID" value="NZ_JAUHHC010000002.1"/>
</dbReference>
<evidence type="ECO:0000256" key="3">
    <source>
        <dbReference type="ARBA" id="ARBA00009789"/>
    </source>
</evidence>
<feature type="site" description="Positions MEP for the nucleophilic attack" evidence="7">
    <location>
        <position position="217"/>
    </location>
</feature>
<feature type="site" description="Transition state stabilizer" evidence="7">
    <location>
        <position position="24"/>
    </location>
</feature>
<organism evidence="8 9">
    <name type="scientific">Roseateles violae</name>
    <dbReference type="NCBI Taxonomy" id="3058042"/>
    <lineage>
        <taxon>Bacteria</taxon>
        <taxon>Pseudomonadati</taxon>
        <taxon>Pseudomonadota</taxon>
        <taxon>Betaproteobacteria</taxon>
        <taxon>Burkholderiales</taxon>
        <taxon>Sphaerotilaceae</taxon>
        <taxon>Roseateles</taxon>
    </lineage>
</organism>
<evidence type="ECO:0000256" key="1">
    <source>
        <dbReference type="ARBA" id="ARBA00001282"/>
    </source>
</evidence>
<protein>
    <recommendedName>
        <fullName evidence="7">2-C-methyl-D-erythritol 4-phosphate cytidylyltransferase</fullName>
        <ecNumber evidence="7">2.7.7.60</ecNumber>
    </recommendedName>
    <alternativeName>
        <fullName evidence="7">4-diphosphocytidyl-2C-methyl-D-erythritol synthase</fullName>
    </alternativeName>
    <alternativeName>
        <fullName evidence="7">MEP cytidylyltransferase</fullName>
        <shortName evidence="7">MCT</shortName>
    </alternativeName>
</protein>
<dbReference type="Proteomes" id="UP001228044">
    <property type="component" value="Unassembled WGS sequence"/>
</dbReference>
<feature type="site" description="Transition state stabilizer" evidence="7">
    <location>
        <position position="31"/>
    </location>
</feature>
<dbReference type="PROSITE" id="PS01295">
    <property type="entry name" value="ISPD"/>
    <property type="match status" value="1"/>
</dbReference>
<dbReference type="Pfam" id="PF01128">
    <property type="entry name" value="IspD"/>
    <property type="match status" value="1"/>
</dbReference>
<keyword evidence="4 7" id="KW-0808">Transferase</keyword>
<dbReference type="HAMAP" id="MF_00108">
    <property type="entry name" value="IspD"/>
    <property type="match status" value="1"/>
</dbReference>
<accession>A0ABT8DNP6</accession>
<dbReference type="InterPro" id="IPR001228">
    <property type="entry name" value="IspD"/>
</dbReference>
<comment type="caution">
    <text evidence="8">The sequence shown here is derived from an EMBL/GenBank/DDBJ whole genome shotgun (WGS) entry which is preliminary data.</text>
</comment>
<dbReference type="InterPro" id="IPR018294">
    <property type="entry name" value="ISPD_synthase_CS"/>
</dbReference>
<keyword evidence="9" id="KW-1185">Reference proteome</keyword>
<evidence type="ECO:0000256" key="4">
    <source>
        <dbReference type="ARBA" id="ARBA00022679"/>
    </source>
</evidence>
<dbReference type="GO" id="GO:0050518">
    <property type="term" value="F:2-C-methyl-D-erythritol 4-phosphate cytidylyltransferase activity"/>
    <property type="evidence" value="ECO:0007669"/>
    <property type="project" value="UniProtKB-EC"/>
</dbReference>
<comment type="catalytic activity">
    <reaction evidence="1 7">
        <text>2-C-methyl-D-erythritol 4-phosphate + CTP + H(+) = 4-CDP-2-C-methyl-D-erythritol + diphosphate</text>
        <dbReference type="Rhea" id="RHEA:13429"/>
        <dbReference type="ChEBI" id="CHEBI:15378"/>
        <dbReference type="ChEBI" id="CHEBI:33019"/>
        <dbReference type="ChEBI" id="CHEBI:37563"/>
        <dbReference type="ChEBI" id="CHEBI:57823"/>
        <dbReference type="ChEBI" id="CHEBI:58262"/>
        <dbReference type="EC" id="2.7.7.60"/>
    </reaction>
</comment>
<dbReference type="Gene3D" id="3.90.550.10">
    <property type="entry name" value="Spore Coat Polysaccharide Biosynthesis Protein SpsA, Chain A"/>
    <property type="match status" value="1"/>
</dbReference>
<dbReference type="InterPro" id="IPR034683">
    <property type="entry name" value="IspD/TarI"/>
</dbReference>
<name>A0ABT8DNP6_9BURK</name>
<evidence type="ECO:0000313" key="8">
    <source>
        <dbReference type="EMBL" id="MDN3919992.1"/>
    </source>
</evidence>
<feature type="site" description="Positions MEP for the nucleophilic attack" evidence="7">
    <location>
        <position position="164"/>
    </location>
</feature>
<comment type="similarity">
    <text evidence="3 7">Belongs to the IspD/TarI cytidylyltransferase family. IspD subfamily.</text>
</comment>
<reference evidence="8 9" key="1">
    <citation type="submission" date="2023-06" db="EMBL/GenBank/DDBJ databases">
        <title>Pelomonas sp. PFR6 16S ribosomal RNA gene Genome sequencing and assembly.</title>
        <authorList>
            <person name="Woo H."/>
        </authorList>
    </citation>
    <scope>NUCLEOTIDE SEQUENCE [LARGE SCALE GENOMIC DNA]</scope>
    <source>
        <strain evidence="8 9">PFR6</strain>
    </source>
</reference>
<keyword evidence="5 7" id="KW-0548">Nucleotidyltransferase</keyword>
<sequence length="235" mass="25060">MTNYTVGVQPRCFALVPAAGVGARSGADGPKQYVPLAGRAMMAHTLAALAAVPELAGTLVMLSPDDDRFEAVVPGFDAQWVVRRGGATRAETVANGLEELLARGAQPHDWVLVHDAARCLIRPEWVARLIAACADDEVGGLLALPLADTLKQASHGRVMATIDRSAKWAAQTPQMFRLGLLQPALRQATEAVTDEASAIEALGHQPLLVEASLENFKVTWPADFALAERLLRSRA</sequence>
<dbReference type="PANTHER" id="PTHR32125">
    <property type="entry name" value="2-C-METHYL-D-ERYTHRITOL 4-PHOSPHATE CYTIDYLYLTRANSFERASE, CHLOROPLASTIC"/>
    <property type="match status" value="1"/>
</dbReference>
<evidence type="ECO:0000256" key="6">
    <source>
        <dbReference type="ARBA" id="ARBA00023229"/>
    </source>
</evidence>
<evidence type="ECO:0000313" key="9">
    <source>
        <dbReference type="Proteomes" id="UP001228044"/>
    </source>
</evidence>
<dbReference type="SUPFAM" id="SSF53448">
    <property type="entry name" value="Nucleotide-diphospho-sugar transferases"/>
    <property type="match status" value="1"/>
</dbReference>
<proteinExistence type="inferred from homology"/>
<evidence type="ECO:0000256" key="2">
    <source>
        <dbReference type="ARBA" id="ARBA00004787"/>
    </source>
</evidence>
<dbReference type="CDD" id="cd02516">
    <property type="entry name" value="CDP-ME_synthetase"/>
    <property type="match status" value="1"/>
</dbReference>
<evidence type="ECO:0000256" key="5">
    <source>
        <dbReference type="ARBA" id="ARBA00022695"/>
    </source>
</evidence>
<comment type="function">
    <text evidence="7">Catalyzes the formation of 4-diphosphocytidyl-2-C-methyl-D-erythritol from CTP and 2-C-methyl-D-erythritol 4-phosphate (MEP).</text>
</comment>
<gene>
    <name evidence="7 8" type="primary">ispD</name>
    <name evidence="8" type="ORF">QWJ38_06830</name>
</gene>
<dbReference type="EC" id="2.7.7.60" evidence="7"/>
<dbReference type="NCBIfam" id="TIGR00453">
    <property type="entry name" value="ispD"/>
    <property type="match status" value="1"/>
</dbReference>
<dbReference type="InterPro" id="IPR029044">
    <property type="entry name" value="Nucleotide-diphossugar_trans"/>
</dbReference>